<gene>
    <name evidence="2" type="ORF">LCGC14_0112000</name>
</gene>
<dbReference type="EMBL" id="LAZR01000033">
    <property type="protein sequence ID" value="KKO01845.1"/>
    <property type="molecule type" value="Genomic_DNA"/>
</dbReference>
<accession>A0A0F9VCU6</accession>
<name>A0A0F9VCU6_9ZZZZ</name>
<organism evidence="2">
    <name type="scientific">marine sediment metagenome</name>
    <dbReference type="NCBI Taxonomy" id="412755"/>
    <lineage>
        <taxon>unclassified sequences</taxon>
        <taxon>metagenomes</taxon>
        <taxon>ecological metagenomes</taxon>
    </lineage>
</organism>
<evidence type="ECO:0000313" key="2">
    <source>
        <dbReference type="EMBL" id="KKO01845.1"/>
    </source>
</evidence>
<comment type="caution">
    <text evidence="2">The sequence shown here is derived from an EMBL/GenBank/DDBJ whole genome shotgun (WGS) entry which is preliminary data.</text>
</comment>
<dbReference type="AlphaFoldDB" id="A0A0F9VCU6"/>
<feature type="region of interest" description="Disordered" evidence="1">
    <location>
        <begin position="69"/>
        <end position="96"/>
    </location>
</feature>
<protein>
    <submittedName>
        <fullName evidence="2">Uncharacterized protein</fullName>
    </submittedName>
</protein>
<evidence type="ECO:0000256" key="1">
    <source>
        <dbReference type="SAM" id="MobiDB-lite"/>
    </source>
</evidence>
<proteinExistence type="predicted"/>
<sequence length="96" mass="10475">MKQTMILAALAASFIGASAPVQAGFYFEGLMPYTEAPNCNDPYATTCGRYGQVPHQGIKLEKPRHLGDAATRPSRVHEIKPAKPAVRYKTREGLSK</sequence>
<reference evidence="2" key="1">
    <citation type="journal article" date="2015" name="Nature">
        <title>Complex archaea that bridge the gap between prokaryotes and eukaryotes.</title>
        <authorList>
            <person name="Spang A."/>
            <person name="Saw J.H."/>
            <person name="Jorgensen S.L."/>
            <person name="Zaremba-Niedzwiedzka K."/>
            <person name="Martijn J."/>
            <person name="Lind A.E."/>
            <person name="van Eijk R."/>
            <person name="Schleper C."/>
            <person name="Guy L."/>
            <person name="Ettema T.J."/>
        </authorList>
    </citation>
    <scope>NUCLEOTIDE SEQUENCE</scope>
</reference>